<evidence type="ECO:0000313" key="1">
    <source>
        <dbReference type="EMBL" id="BBB16578.1"/>
    </source>
</evidence>
<name>A0A2Z5UZH7_9VIRU</name>
<protein>
    <submittedName>
        <fullName evidence="1">Uncharacterized protein</fullName>
    </submittedName>
</protein>
<dbReference type="EMBL" id="LC332918">
    <property type="protein sequence ID" value="BBB16578.1"/>
    <property type="molecule type" value="Genomic_DNA"/>
</dbReference>
<reference evidence="1" key="1">
    <citation type="submission" date="2017-10" db="EMBL/GenBank/DDBJ databases">
        <title>Ascovirus isolated from Spodoptera litura (Noctuidae: Lepidoptera) transmitted by generalist endoparasitoid Meteorus pulchricornis (Braconidae: Hymenoptera).</title>
        <authorList>
            <person name="Arai E."/>
            <person name="Ishii K."/>
            <person name="Ishii H."/>
            <person name="Kunimi Y."/>
            <person name="Inoue M.N."/>
            <person name="Makiyama N."/>
            <person name="Sagawa S."/>
            <person name="Nakai M."/>
        </authorList>
    </citation>
    <scope>NUCLEOTIDE SEQUENCE [LARGE SCALE GENOMIC DNA]</scope>
    <source>
        <strain evidence="1">ENT01</strain>
    </source>
</reference>
<accession>A0A2Z5UZH7</accession>
<dbReference type="Proteomes" id="UP000317522">
    <property type="component" value="Segment"/>
</dbReference>
<sequence>MLKMGVSVRVILQSLLVLFRYDSLLNRILMVLPCEELKPMGPLSLLRQLPKLGEVPVLQDAYFWMPTVTSFAMRECCENSDQRWSGFVYHQSIPSIVL</sequence>
<organism evidence="1">
    <name type="scientific">Heliothis virescens ascovirus 3j</name>
    <dbReference type="NCBI Taxonomy" id="1561067"/>
    <lineage>
        <taxon>Viruses</taxon>
        <taxon>Varidnaviria</taxon>
        <taxon>Bamfordvirae</taxon>
        <taxon>Nucleocytoviricota</taxon>
        <taxon>Megaviricetes</taxon>
        <taxon>Pimascovirales</taxon>
        <taxon>Pimascovirales incertae sedis</taxon>
        <taxon>Ascoviridae</taxon>
        <taxon>Ascovirus</taxon>
    </lineage>
</organism>
<proteinExistence type="predicted"/>